<dbReference type="Proteomes" id="UP000318937">
    <property type="component" value="Unassembled WGS sequence"/>
</dbReference>
<dbReference type="AlphaFoldDB" id="A0A544SKU5"/>
<sequence>MEENQAKLLESKQAIEKLAYGINPIDGSAIVGDHLLNKPQVIRHFFVLLNFLDSELEKKQKKTSRRKRPNKVVLTSEQLERVELPKGLIGINEFARAVNLVIDETVSKKLTGAAINKKLKEIGVLSEEKINDNRKRTVVNGNSIAYGIESMEGYYNGEAYERVVFNDIGKEFLMKNLIDLMTQH</sequence>
<organism evidence="1 2">
    <name type="scientific">Psychrobacillus soli</name>
    <dbReference type="NCBI Taxonomy" id="1543965"/>
    <lineage>
        <taxon>Bacteria</taxon>
        <taxon>Bacillati</taxon>
        <taxon>Bacillota</taxon>
        <taxon>Bacilli</taxon>
        <taxon>Bacillales</taxon>
        <taxon>Bacillaceae</taxon>
        <taxon>Psychrobacillus</taxon>
    </lineage>
</organism>
<reference evidence="1 2" key="1">
    <citation type="submission" date="2019-05" db="EMBL/GenBank/DDBJ databases">
        <title>Psychrobacillus vulpis sp. nov., a new species isolated from feces of a red fox that inhabits in The Tablas de Daimiel Natural Park, Albacete, Spain.</title>
        <authorList>
            <person name="Rodriguez M."/>
            <person name="Reina J.C."/>
            <person name="Bejar V."/>
            <person name="Llamas I."/>
        </authorList>
    </citation>
    <scope>NUCLEOTIDE SEQUENCE [LARGE SCALE GENOMIC DNA]</scope>
    <source>
        <strain evidence="1 2">NHI-2</strain>
    </source>
</reference>
<protein>
    <submittedName>
        <fullName evidence="1">Uncharacterized protein</fullName>
    </submittedName>
</protein>
<name>A0A544SKU5_9BACI</name>
<evidence type="ECO:0000313" key="2">
    <source>
        <dbReference type="Proteomes" id="UP000318937"/>
    </source>
</evidence>
<gene>
    <name evidence="1" type="ORF">FG383_19405</name>
</gene>
<dbReference type="OrthoDB" id="2847528at2"/>
<comment type="caution">
    <text evidence="1">The sequence shown here is derived from an EMBL/GenBank/DDBJ whole genome shotgun (WGS) entry which is preliminary data.</text>
</comment>
<keyword evidence="2" id="KW-1185">Reference proteome</keyword>
<dbReference type="EMBL" id="VDGG01000067">
    <property type="protein sequence ID" value="TQR05803.1"/>
    <property type="molecule type" value="Genomic_DNA"/>
</dbReference>
<evidence type="ECO:0000313" key="1">
    <source>
        <dbReference type="EMBL" id="TQR05803.1"/>
    </source>
</evidence>
<accession>A0A544SKU5</accession>
<dbReference type="RefSeq" id="WP_142609154.1">
    <property type="nucleotide sequence ID" value="NZ_VDGG01000067.1"/>
</dbReference>
<proteinExistence type="predicted"/>